<dbReference type="Proteomes" id="UP001189429">
    <property type="component" value="Unassembled WGS sequence"/>
</dbReference>
<dbReference type="SUPFAM" id="SSF56672">
    <property type="entry name" value="DNA/RNA polymerases"/>
    <property type="match status" value="1"/>
</dbReference>
<reference evidence="3" key="1">
    <citation type="submission" date="2023-10" db="EMBL/GenBank/DDBJ databases">
        <authorList>
            <person name="Chen Y."/>
            <person name="Shah S."/>
            <person name="Dougan E. K."/>
            <person name="Thang M."/>
            <person name="Chan C."/>
        </authorList>
    </citation>
    <scope>NUCLEOTIDE SEQUENCE [LARGE SCALE GENOMIC DNA]</scope>
</reference>
<feature type="domain" description="Reverse transcriptase" evidence="2">
    <location>
        <begin position="1023"/>
        <end position="1225"/>
    </location>
</feature>
<feature type="region of interest" description="Disordered" evidence="1">
    <location>
        <begin position="77"/>
        <end position="103"/>
    </location>
</feature>
<accession>A0ABN9QAA0</accession>
<protein>
    <recommendedName>
        <fullName evidence="2">Reverse transcriptase domain-containing protein</fullName>
    </recommendedName>
</protein>
<dbReference type="PANTHER" id="PTHR33050:SF7">
    <property type="entry name" value="RIBONUCLEASE H"/>
    <property type="match status" value="1"/>
</dbReference>
<evidence type="ECO:0000313" key="3">
    <source>
        <dbReference type="EMBL" id="CAK0802777.1"/>
    </source>
</evidence>
<proteinExistence type="predicted"/>
<dbReference type="InterPro" id="IPR000477">
    <property type="entry name" value="RT_dom"/>
</dbReference>
<gene>
    <name evidence="3" type="ORF">PCOR1329_LOCUS10164</name>
</gene>
<dbReference type="PROSITE" id="PS50878">
    <property type="entry name" value="RT_POL"/>
    <property type="match status" value="1"/>
</dbReference>
<comment type="caution">
    <text evidence="3">The sequence shown here is derived from an EMBL/GenBank/DDBJ whole genome shotgun (WGS) entry which is preliminary data.</text>
</comment>
<keyword evidence="4" id="KW-1185">Reference proteome</keyword>
<organism evidence="3 4">
    <name type="scientific">Prorocentrum cordatum</name>
    <dbReference type="NCBI Taxonomy" id="2364126"/>
    <lineage>
        <taxon>Eukaryota</taxon>
        <taxon>Sar</taxon>
        <taxon>Alveolata</taxon>
        <taxon>Dinophyceae</taxon>
        <taxon>Prorocentrales</taxon>
        <taxon>Prorocentraceae</taxon>
        <taxon>Prorocentrum</taxon>
    </lineage>
</organism>
<feature type="region of interest" description="Disordered" evidence="1">
    <location>
        <begin position="413"/>
        <end position="440"/>
    </location>
</feature>
<feature type="compositionally biased region" description="Low complexity" evidence="1">
    <location>
        <begin position="413"/>
        <end position="422"/>
    </location>
</feature>
<sequence>MTSIDPTDQEQSGFTCINDVAAWTGLAGDGTDTSTPRGSLYQALGITGVEHPRVIGNLNADDYTAIIAALNLQIPQAGGGDPQSQDPTPAHLSQAGRQRRACRVTATAANAANNNASSPAKRKVKMAGTINQTDDTDIDILDETAIKAAYKRYYDRIGAFPPAEEELSKEQLSTLFEAFQSGGAPYTDMAVWGPHHHRIQKKIRLRGVKIPPTGEVTSIELTGPADFEDWRACYAVFKVGCIMFDQISPARLDGYEKHLRGLHERYGRQCWALIYQADVRARLELSERLRRIGKDEEERAVATQAFHDFDDTKPWGWVRSKLISDVQFWLREVQEPAVLVLARTASLNQMIEHGAPIMPTKNMELCRGFQTGECTEHDARNICRRIPRLKHQCAKCLSSDHGANACTHKVAAPPTAPDTQPQGEKCGRTSDPGVKRHSDAKVDISRRVSLKTDHDFADKHVPDMKTKEDSDANVYACDLTKKLPQDLAEGLEFLCLFSGPAGREGGFAQAIREMGGMCEEWDKINGDDQDLAGEENWRRLMARKAVFAGILVAPPCNTFTRARRRRREGDGGPPPLRGTRGADRYGFKELAPQDKEKVKMGTLMAVRAADMLASSTMDNTPTINEQPHFDPEDSESTSMYNLDEFQTIRRSGNISITTAVQCAYGAEAEKRSSLMATGIDLSDAFGRCKHESRWWRRPSTGEWHCGPRPPLVGKEKMIPAGEWKRDMLLNDTQYHRKYANAPFLTQSAQAYPTGLNRYLAVKLATRARQIARARSQEHEQLVNVGYWRNTLVRKQDARQPDRSEHGDTKATNEIAFSHSLKGNRTLDVKVRELENENCIGGMRHPRQSIEKLVNYGAISLQLRHGLGQLLDANPHVQHACLEAIGSDKEAAGPDATMLDQVATIIGGTVGTKDTACVAGELYNTPIRASLLAAWARRANDIDADHVEDWLKHGAPAGIEADTADRGIFPAVDADEIKPLPQVLDEHGGEPSFHNYSSVDGDPEAKPEVERLKATGYVETFKSYRDACSWLGAKPNVSKLGMITKVKNGRVKRRLILDCKESGVNATARQRQRIVLPRLSDVIDDALYLAKECHSDADEGVEWLVLDFTDWFYNIPLKHQERRHFVAYFDGEFIIFLTMAQGSVNAPLVCGRVAAMIARLTQSLFWSNELRLHIYVDDPIIAARGIMSQRDGCFALVILTWRALGLNLAFKMADRGPEVDWIGAHLTVKQQPEQAMVVTAKQDIVDDVRQMVNDMRKTNVAAIKDVQSLVGKANHIAGMIEAWRPFLQGIWSTIAAYKRGEASNAPRQCIWTKQIAQALAWIHAFQEGTMGSLTRIYRVKAYFGYAKKIAIITGASPWGLGGYLLVENVIMAYFTSPLTQTDADIMHVPLGEAAGQQVWEALAMLVALRLWRQAWLQQGIYLAATADSISTLTLLLTFRARAASHGLGVVCREMALEFGDCAYIHIPGIANDIADELSRRAQPGHQIRHPRALATAAEFFVAPRLPSFFRAPPPASQVQNEGAG</sequence>
<dbReference type="EMBL" id="CAUYUJ010002880">
    <property type="protein sequence ID" value="CAK0802777.1"/>
    <property type="molecule type" value="Genomic_DNA"/>
</dbReference>
<dbReference type="PANTHER" id="PTHR33050">
    <property type="entry name" value="REVERSE TRANSCRIPTASE DOMAIN-CONTAINING PROTEIN"/>
    <property type="match status" value="1"/>
</dbReference>
<evidence type="ECO:0000256" key="1">
    <source>
        <dbReference type="SAM" id="MobiDB-lite"/>
    </source>
</evidence>
<evidence type="ECO:0000259" key="2">
    <source>
        <dbReference type="PROSITE" id="PS50878"/>
    </source>
</evidence>
<feature type="region of interest" description="Disordered" evidence="1">
    <location>
        <begin position="561"/>
        <end position="586"/>
    </location>
</feature>
<dbReference type="InterPro" id="IPR052055">
    <property type="entry name" value="Hepadnavirus_pol/RT"/>
</dbReference>
<evidence type="ECO:0000313" key="4">
    <source>
        <dbReference type="Proteomes" id="UP001189429"/>
    </source>
</evidence>
<dbReference type="InterPro" id="IPR043502">
    <property type="entry name" value="DNA/RNA_pol_sf"/>
</dbReference>
<name>A0ABN9QAA0_9DINO</name>
<feature type="compositionally biased region" description="Basic and acidic residues" evidence="1">
    <location>
        <begin position="425"/>
        <end position="440"/>
    </location>
</feature>